<dbReference type="InterPro" id="IPR052336">
    <property type="entry name" value="MlaD_Phospholipid_Transporter"/>
</dbReference>
<dbReference type="Proteomes" id="UP000283644">
    <property type="component" value="Unassembled WGS sequence"/>
</dbReference>
<organism evidence="4 5">
    <name type="scientific">Nocardioides immobilis</name>
    <dbReference type="NCBI Taxonomy" id="2049295"/>
    <lineage>
        <taxon>Bacteria</taxon>
        <taxon>Bacillati</taxon>
        <taxon>Actinomycetota</taxon>
        <taxon>Actinomycetes</taxon>
        <taxon>Propionibacteriales</taxon>
        <taxon>Nocardioidaceae</taxon>
        <taxon>Nocardioides</taxon>
    </lineage>
</organism>
<dbReference type="InterPro" id="IPR005693">
    <property type="entry name" value="Mce"/>
</dbReference>
<feature type="region of interest" description="Disordered" evidence="1">
    <location>
        <begin position="394"/>
        <end position="423"/>
    </location>
</feature>
<dbReference type="InterPro" id="IPR003399">
    <property type="entry name" value="Mce/MlaD"/>
</dbReference>
<reference evidence="4 5" key="1">
    <citation type="submission" date="2018-09" db="EMBL/GenBank/DDBJ databases">
        <title>Genome sequencing of Nocardioides immobilis CCTCC AB 2017083 for comparison to Nocardioides silvaticus.</title>
        <authorList>
            <person name="Li C."/>
            <person name="Wang G."/>
        </authorList>
    </citation>
    <scope>NUCLEOTIDE SEQUENCE [LARGE SCALE GENOMIC DNA]</scope>
    <source>
        <strain evidence="4 5">CCTCC AB 2017083</strain>
    </source>
</reference>
<dbReference type="InterPro" id="IPR024516">
    <property type="entry name" value="Mce_C"/>
</dbReference>
<dbReference type="PANTHER" id="PTHR33371:SF16">
    <property type="entry name" value="MCE-FAMILY PROTEIN MCE3F"/>
    <property type="match status" value="1"/>
</dbReference>
<evidence type="ECO:0000313" key="5">
    <source>
        <dbReference type="Proteomes" id="UP000283644"/>
    </source>
</evidence>
<dbReference type="Pfam" id="PF11887">
    <property type="entry name" value="Mce4_CUP1"/>
    <property type="match status" value="1"/>
</dbReference>
<evidence type="ECO:0000259" key="2">
    <source>
        <dbReference type="Pfam" id="PF02470"/>
    </source>
</evidence>
<dbReference type="RefSeq" id="WP_118923055.1">
    <property type="nucleotide sequence ID" value="NZ_QXGH01000010.1"/>
</dbReference>
<keyword evidence="5" id="KW-1185">Reference proteome</keyword>
<dbReference type="NCBIfam" id="TIGR00996">
    <property type="entry name" value="Mtu_fam_mce"/>
    <property type="match status" value="1"/>
</dbReference>
<proteinExistence type="predicted"/>
<protein>
    <submittedName>
        <fullName evidence="4">MCE family protein</fullName>
    </submittedName>
</protein>
<feature type="domain" description="Mammalian cell entry C-terminal" evidence="3">
    <location>
        <begin position="135"/>
        <end position="272"/>
    </location>
</feature>
<evidence type="ECO:0000256" key="1">
    <source>
        <dbReference type="SAM" id="MobiDB-lite"/>
    </source>
</evidence>
<feature type="domain" description="Mce/MlaD" evidence="2">
    <location>
        <begin position="39"/>
        <end position="114"/>
    </location>
</feature>
<name>A0A417Y6C7_9ACTN</name>
<dbReference type="EMBL" id="QXGH01000010">
    <property type="protein sequence ID" value="RHW28233.1"/>
    <property type="molecule type" value="Genomic_DNA"/>
</dbReference>
<gene>
    <name evidence="4" type="ORF">D0Z08_04415</name>
</gene>
<sequence>MITRRTKIQLLAFAIITLLGVSFVGARYAQLDRLIVDQSYTVVAHYPESGGIFAGGEVTYRGVRIGKVSELELTDDGVDVHLEIDNEWDEIPTDSRALVGNRSAVGEQYVELQPNVDVTDDGPFLEDGSELTEVAIPISTEKLLGDVVTTVSSVDRDALRTTVRELGAAFGGTGEDLQRIIDTGNSFIETANANFDITTALIRDSNTVLQGQVDSASSLRQFASQLSVFSRAMVGADQDLRRVIDSGSFTANQLRTFLEQNEAELADLLRNVIITGRVVVDNIDGLRTLFIAYPILLEGSFAVVDENPTKPGTYETHVGLILSSSVPCYDGYQSTDTRPPQNLEPRDLNLNAKCTEPPTKSNPRGTQNLPRVSPDLDGIPDANEPIIGTFNSATGTFEIGDGSTSQDEALAPSGNVAPPPLGEDSWKWLYLEPLLDAQG</sequence>
<dbReference type="AlphaFoldDB" id="A0A417Y6C7"/>
<comment type="caution">
    <text evidence="4">The sequence shown here is derived from an EMBL/GenBank/DDBJ whole genome shotgun (WGS) entry which is preliminary data.</text>
</comment>
<evidence type="ECO:0000259" key="3">
    <source>
        <dbReference type="Pfam" id="PF11887"/>
    </source>
</evidence>
<accession>A0A417Y6C7</accession>
<dbReference type="Pfam" id="PF02470">
    <property type="entry name" value="MlaD"/>
    <property type="match status" value="1"/>
</dbReference>
<dbReference type="OrthoDB" id="4741753at2"/>
<evidence type="ECO:0000313" key="4">
    <source>
        <dbReference type="EMBL" id="RHW28233.1"/>
    </source>
</evidence>
<dbReference type="GO" id="GO:0005576">
    <property type="term" value="C:extracellular region"/>
    <property type="evidence" value="ECO:0007669"/>
    <property type="project" value="TreeGrafter"/>
</dbReference>
<dbReference type="PANTHER" id="PTHR33371">
    <property type="entry name" value="INTERMEMBRANE PHOSPHOLIPID TRANSPORT SYSTEM BINDING PROTEIN MLAD-RELATED"/>
    <property type="match status" value="1"/>
</dbReference>